<keyword evidence="6 8" id="KW-0472">Membrane</keyword>
<comment type="similarity">
    <text evidence="2">Belongs to the urea transporter family.</text>
</comment>
<name>A0A494RJZ6_9CAUL</name>
<dbReference type="GO" id="GO:0005886">
    <property type="term" value="C:plasma membrane"/>
    <property type="evidence" value="ECO:0007669"/>
    <property type="project" value="UniProtKB-SubCell"/>
</dbReference>
<feature type="transmembrane region" description="Helical" evidence="8">
    <location>
        <begin position="301"/>
        <end position="320"/>
    </location>
</feature>
<feature type="transmembrane region" description="Helical" evidence="8">
    <location>
        <begin position="197"/>
        <end position="215"/>
    </location>
</feature>
<proteinExistence type="inferred from homology"/>
<feature type="transmembrane region" description="Helical" evidence="8">
    <location>
        <begin position="273"/>
        <end position="295"/>
    </location>
</feature>
<feature type="transmembrane region" description="Helical" evidence="8">
    <location>
        <begin position="109"/>
        <end position="131"/>
    </location>
</feature>
<reference evidence="9 10" key="1">
    <citation type="submission" date="2018-10" db="EMBL/GenBank/DDBJ databases">
        <title>Complete genome sequence of Brevundimonas naejangsanensis BRV3.</title>
        <authorList>
            <person name="Berrios L."/>
            <person name="Ely B."/>
        </authorList>
    </citation>
    <scope>NUCLEOTIDE SEQUENCE [LARGE SCALE GENOMIC DNA]</scope>
    <source>
        <strain evidence="9 10">BRV3</strain>
    </source>
</reference>
<evidence type="ECO:0000313" key="10">
    <source>
        <dbReference type="Proteomes" id="UP000276984"/>
    </source>
</evidence>
<dbReference type="Gene3D" id="1.10.3430.10">
    <property type="entry name" value="Ammonium transporter AmtB like domains"/>
    <property type="match status" value="1"/>
</dbReference>
<evidence type="ECO:0000256" key="5">
    <source>
        <dbReference type="ARBA" id="ARBA00022989"/>
    </source>
</evidence>
<dbReference type="InterPro" id="IPR004937">
    <property type="entry name" value="Urea_transporter"/>
</dbReference>
<dbReference type="RefSeq" id="WP_121481969.1">
    <property type="nucleotide sequence ID" value="NZ_CP032707.1"/>
</dbReference>
<keyword evidence="4 8" id="KW-0812">Transmembrane</keyword>
<evidence type="ECO:0000313" key="9">
    <source>
        <dbReference type="EMBL" id="AYG94820.1"/>
    </source>
</evidence>
<keyword evidence="10" id="KW-1185">Reference proteome</keyword>
<comment type="subcellular location">
    <subcellularLocation>
        <location evidence="1">Cell membrane</location>
        <topology evidence="1">Multi-pass membrane protein</topology>
    </subcellularLocation>
</comment>
<keyword evidence="3" id="KW-1003">Cell membrane</keyword>
<dbReference type="InterPro" id="IPR029020">
    <property type="entry name" value="Ammonium/urea_transptr"/>
</dbReference>
<feature type="transmembrane region" description="Helical" evidence="8">
    <location>
        <begin position="85"/>
        <end position="103"/>
    </location>
</feature>
<evidence type="ECO:0000256" key="8">
    <source>
        <dbReference type="SAM" id="Phobius"/>
    </source>
</evidence>
<evidence type="ECO:0000256" key="6">
    <source>
        <dbReference type="ARBA" id="ARBA00023136"/>
    </source>
</evidence>
<evidence type="ECO:0000256" key="2">
    <source>
        <dbReference type="ARBA" id="ARBA00005914"/>
    </source>
</evidence>
<evidence type="ECO:0000256" key="1">
    <source>
        <dbReference type="ARBA" id="ARBA00004651"/>
    </source>
</evidence>
<feature type="site" description="Important for channel permeability" evidence="7">
    <location>
        <position position="303"/>
    </location>
</feature>
<dbReference type="OrthoDB" id="279428at2"/>
<dbReference type="PIRSF" id="PIRSF016502">
    <property type="entry name" value="Urea_transporter"/>
    <property type="match status" value="1"/>
</dbReference>
<keyword evidence="5 8" id="KW-1133">Transmembrane helix</keyword>
<feature type="transmembrane region" description="Helical" evidence="8">
    <location>
        <begin position="247"/>
        <end position="266"/>
    </location>
</feature>
<dbReference type="EMBL" id="CP032707">
    <property type="protein sequence ID" value="AYG94820.1"/>
    <property type="molecule type" value="Genomic_DNA"/>
</dbReference>
<gene>
    <name evidence="9" type="ORF">D8I30_06215</name>
</gene>
<evidence type="ECO:0000256" key="4">
    <source>
        <dbReference type="ARBA" id="ARBA00022692"/>
    </source>
</evidence>
<dbReference type="PANTHER" id="PTHR10464">
    <property type="entry name" value="UREA TRANSPORTER"/>
    <property type="match status" value="1"/>
</dbReference>
<feature type="transmembrane region" description="Helical" evidence="8">
    <location>
        <begin position="42"/>
        <end position="64"/>
    </location>
</feature>
<evidence type="ECO:0000256" key="7">
    <source>
        <dbReference type="PIRSR" id="PIRSR016502-1"/>
    </source>
</evidence>
<protein>
    <submittedName>
        <fullName evidence="9">Urea transporter</fullName>
    </submittedName>
</protein>
<dbReference type="GO" id="GO:0015204">
    <property type="term" value="F:urea transmembrane transporter activity"/>
    <property type="evidence" value="ECO:0007669"/>
    <property type="project" value="InterPro"/>
</dbReference>
<accession>A0A494RJZ6</accession>
<dbReference type="Pfam" id="PF03253">
    <property type="entry name" value="UT"/>
    <property type="match status" value="1"/>
</dbReference>
<feature type="transmembrane region" description="Helical" evidence="8">
    <location>
        <begin position="138"/>
        <end position="157"/>
    </location>
</feature>
<dbReference type="Proteomes" id="UP000276984">
    <property type="component" value="Chromosome"/>
</dbReference>
<dbReference type="AlphaFoldDB" id="A0A494RJZ6"/>
<dbReference type="PANTHER" id="PTHR10464:SF4">
    <property type="entry name" value="UREA TRANSPORTER"/>
    <property type="match status" value="1"/>
</dbReference>
<organism evidence="9 10">
    <name type="scientific">Brevundimonas naejangsanensis</name>
    <dbReference type="NCBI Taxonomy" id="588932"/>
    <lineage>
        <taxon>Bacteria</taxon>
        <taxon>Pseudomonadati</taxon>
        <taxon>Pseudomonadota</taxon>
        <taxon>Alphaproteobacteria</taxon>
        <taxon>Caulobacterales</taxon>
        <taxon>Caulobacteraceae</taxon>
        <taxon>Brevundimonas</taxon>
    </lineage>
</organism>
<sequence length="329" mass="33429">MTIRLSRTGLAADGQGPLAAFVTFVDTVLRGVGQVMLQNNSYAGLLFLAGVFYNSPLFGSAVLLGAATSTATARLLAAEPAQLRAGLFGFNGALVAVALMYFLQPGVLTWAVVIFAAAASSVLMAAMLTLMKVWKAPVLTAPFVFTTLCVFLATARFGRLQSTDQLPTAGLPHAVTVEGVVTGSTVVEGLLSGVAQVFFQASPITGGLFLAGLLVSSRQAGAAALAGSLIGLMVAWGMGAAEPAIRAGAFGFNAALTAIALASVFFRPGVATLAYAVLGAVAATVAYAALSAALAPLGMPALTLPFVVVVWVFVLAAPAFSRLQRVAED</sequence>
<feature type="transmembrane region" description="Helical" evidence="8">
    <location>
        <begin position="222"/>
        <end position="241"/>
    </location>
</feature>
<evidence type="ECO:0000256" key="3">
    <source>
        <dbReference type="ARBA" id="ARBA00022475"/>
    </source>
</evidence>